<organism evidence="2 3">
    <name type="scientific">Diversispora epigaea</name>
    <dbReference type="NCBI Taxonomy" id="1348612"/>
    <lineage>
        <taxon>Eukaryota</taxon>
        <taxon>Fungi</taxon>
        <taxon>Fungi incertae sedis</taxon>
        <taxon>Mucoromycota</taxon>
        <taxon>Glomeromycotina</taxon>
        <taxon>Glomeromycetes</taxon>
        <taxon>Diversisporales</taxon>
        <taxon>Diversisporaceae</taxon>
        <taxon>Diversispora</taxon>
    </lineage>
</organism>
<accession>A0A397INY2</accession>
<keyword evidence="3" id="KW-1185">Reference proteome</keyword>
<evidence type="ECO:0000256" key="1">
    <source>
        <dbReference type="SAM" id="MobiDB-lite"/>
    </source>
</evidence>
<protein>
    <submittedName>
        <fullName evidence="2">Uncharacterized protein</fullName>
    </submittedName>
</protein>
<name>A0A397INY2_9GLOM</name>
<evidence type="ECO:0000313" key="2">
    <source>
        <dbReference type="EMBL" id="RHZ77625.1"/>
    </source>
</evidence>
<dbReference type="EMBL" id="PQFF01000164">
    <property type="protein sequence ID" value="RHZ77625.1"/>
    <property type="molecule type" value="Genomic_DNA"/>
</dbReference>
<dbReference type="AlphaFoldDB" id="A0A397INY2"/>
<sequence length="133" mass="15602">MDENDNSDYEDYEDLEEIVIEYDEAYLEQLINSEESILLNAETDNSTYSTHKIIQNQERNSSSSDDEIENENINNKPNSENRIYETLSNLPLLVMGNCKHVKVLFIEEDVYFGIEFLLLQLWEELSTAFLESF</sequence>
<gene>
    <name evidence="2" type="ORF">Glove_174g126</name>
</gene>
<evidence type="ECO:0000313" key="3">
    <source>
        <dbReference type="Proteomes" id="UP000266861"/>
    </source>
</evidence>
<dbReference type="Proteomes" id="UP000266861">
    <property type="component" value="Unassembled WGS sequence"/>
</dbReference>
<reference evidence="2 3" key="1">
    <citation type="submission" date="2018-08" db="EMBL/GenBank/DDBJ databases">
        <title>Genome and evolution of the arbuscular mycorrhizal fungus Diversispora epigaea (formerly Glomus versiforme) and its bacterial endosymbionts.</title>
        <authorList>
            <person name="Sun X."/>
            <person name="Fei Z."/>
            <person name="Harrison M."/>
        </authorList>
    </citation>
    <scope>NUCLEOTIDE SEQUENCE [LARGE SCALE GENOMIC DNA]</scope>
    <source>
        <strain evidence="2 3">IT104</strain>
    </source>
</reference>
<feature type="region of interest" description="Disordered" evidence="1">
    <location>
        <begin position="53"/>
        <end position="80"/>
    </location>
</feature>
<proteinExistence type="predicted"/>
<feature type="compositionally biased region" description="Low complexity" evidence="1">
    <location>
        <begin position="71"/>
        <end position="80"/>
    </location>
</feature>
<comment type="caution">
    <text evidence="2">The sequence shown here is derived from an EMBL/GenBank/DDBJ whole genome shotgun (WGS) entry which is preliminary data.</text>
</comment>